<dbReference type="RefSeq" id="WP_013163903.1">
    <property type="nucleotide sequence ID" value="NC_014216.1"/>
</dbReference>
<dbReference type="InterPro" id="IPR000780">
    <property type="entry name" value="CheR_MeTrfase"/>
</dbReference>
<dbReference type="Pfam" id="PF01739">
    <property type="entry name" value="CheR"/>
    <property type="match status" value="1"/>
</dbReference>
<evidence type="ECO:0000256" key="3">
    <source>
        <dbReference type="ARBA" id="ARBA00022603"/>
    </source>
</evidence>
<dbReference type="GO" id="GO:0008983">
    <property type="term" value="F:protein-glutamate O-methyltransferase activity"/>
    <property type="evidence" value="ECO:0007669"/>
    <property type="project" value="UniProtKB-EC"/>
</dbReference>
<dbReference type="GO" id="GO:0032259">
    <property type="term" value="P:methylation"/>
    <property type="evidence" value="ECO:0007669"/>
    <property type="project" value="UniProtKB-KW"/>
</dbReference>
<keyword evidence="3 7" id="KW-0489">Methyltransferase</keyword>
<dbReference type="Pfam" id="PF03705">
    <property type="entry name" value="CheR_N"/>
    <property type="match status" value="1"/>
</dbReference>
<evidence type="ECO:0000256" key="2">
    <source>
        <dbReference type="ARBA" id="ARBA00012534"/>
    </source>
</evidence>
<dbReference type="SUPFAM" id="SSF47757">
    <property type="entry name" value="Chemotaxis receptor methyltransferase CheR, N-terminal domain"/>
    <property type="match status" value="1"/>
</dbReference>
<dbReference type="PROSITE" id="PS50123">
    <property type="entry name" value="CHER"/>
    <property type="match status" value="1"/>
</dbReference>
<dbReference type="InterPro" id="IPR029063">
    <property type="entry name" value="SAM-dependent_MTases_sf"/>
</dbReference>
<gene>
    <name evidence="7" type="ordered locus">DaAHT2_1685</name>
</gene>
<dbReference type="PRINTS" id="PR00996">
    <property type="entry name" value="CHERMTFRASE"/>
</dbReference>
<dbReference type="STRING" id="589865.DaAHT2_1685"/>
<comment type="catalytic activity">
    <reaction evidence="1">
        <text>L-glutamyl-[protein] + S-adenosyl-L-methionine = [protein]-L-glutamate 5-O-methyl ester + S-adenosyl-L-homocysteine</text>
        <dbReference type="Rhea" id="RHEA:24452"/>
        <dbReference type="Rhea" id="RHEA-COMP:10208"/>
        <dbReference type="Rhea" id="RHEA-COMP:10311"/>
        <dbReference type="ChEBI" id="CHEBI:29973"/>
        <dbReference type="ChEBI" id="CHEBI:57856"/>
        <dbReference type="ChEBI" id="CHEBI:59789"/>
        <dbReference type="ChEBI" id="CHEBI:82795"/>
        <dbReference type="EC" id="2.1.1.80"/>
    </reaction>
</comment>
<sequence>MTANYYDNRSLRKTQLTDALFQKFSALVYEKAGIYLKPEKKELLNARLGKRLRALGIDSFSDYYNHVVHDTSGEELVQMIDVVSTNFTSFFRENSHFEFMADHALPDLVARRNGKKEVVIWSAASSSGEEPYTIALVAEDFFEQQPGWGYRIMATDISTRVLAHAQRGVYPMDRVVKVPKNYLKKYFQRGQGRAAGHVRIKDALRRRISFERFNLMDQFPWNGSLDIIFCRNVMIYFNRETQQQLVNKFYQSLAPGGYLFIGHSESISSLKHNFVPAASTVYRKAG</sequence>
<dbReference type="InParanoid" id="D6Z4A2"/>
<dbReference type="SMART" id="SM00138">
    <property type="entry name" value="MeTrc"/>
    <property type="match status" value="1"/>
</dbReference>
<dbReference type="Gene3D" id="1.10.155.10">
    <property type="entry name" value="Chemotaxis receptor methyltransferase CheR, N-terminal domain"/>
    <property type="match status" value="1"/>
</dbReference>
<evidence type="ECO:0000259" key="6">
    <source>
        <dbReference type="PROSITE" id="PS50123"/>
    </source>
</evidence>
<dbReference type="InterPro" id="IPR026024">
    <property type="entry name" value="Chemotaxis_MeTrfase_CheR"/>
</dbReference>
<dbReference type="InterPro" id="IPR022641">
    <property type="entry name" value="CheR_N"/>
</dbReference>
<dbReference type="EC" id="2.1.1.80" evidence="2"/>
<dbReference type="HOGENOM" id="CLU_025854_0_0_7"/>
<reference evidence="8" key="1">
    <citation type="submission" date="2010-02" db="EMBL/GenBank/DDBJ databases">
        <title>Complete sequence of Desulfurivibrio alkaliphilus AHT2.</title>
        <authorList>
            <consortium name="US DOE Joint Genome Institute"/>
            <person name="Pitluck S."/>
            <person name="Chertkov O."/>
            <person name="Detter J.C."/>
            <person name="Han C."/>
            <person name="Tapia R."/>
            <person name="Larimer F."/>
            <person name="Land M."/>
            <person name="Hauser L."/>
            <person name="Kyrpides N."/>
            <person name="Mikhailova N."/>
            <person name="Sorokin D.Y."/>
            <person name="Muyzer G."/>
            <person name="Woyke T."/>
        </authorList>
    </citation>
    <scope>NUCLEOTIDE SEQUENCE [LARGE SCALE GENOMIC DNA]</scope>
    <source>
        <strain evidence="8">DSM 19089 / UNIQEM U267 / AHT2</strain>
    </source>
</reference>
<dbReference type="InterPro" id="IPR050903">
    <property type="entry name" value="Bact_Chemotaxis_MeTrfase"/>
</dbReference>
<evidence type="ECO:0000256" key="1">
    <source>
        <dbReference type="ARBA" id="ARBA00001541"/>
    </source>
</evidence>
<dbReference type="SUPFAM" id="SSF53335">
    <property type="entry name" value="S-adenosyl-L-methionine-dependent methyltransferases"/>
    <property type="match status" value="1"/>
</dbReference>
<protein>
    <recommendedName>
        <fullName evidence="2">protein-glutamate O-methyltransferase</fullName>
        <ecNumber evidence="2">2.1.1.80</ecNumber>
    </recommendedName>
</protein>
<evidence type="ECO:0000256" key="5">
    <source>
        <dbReference type="ARBA" id="ARBA00022691"/>
    </source>
</evidence>
<dbReference type="OrthoDB" id="9786165at2"/>
<dbReference type="EMBL" id="CP001940">
    <property type="protein sequence ID" value="ADH86377.1"/>
    <property type="molecule type" value="Genomic_DNA"/>
</dbReference>
<dbReference type="PANTHER" id="PTHR24422">
    <property type="entry name" value="CHEMOTAXIS PROTEIN METHYLTRANSFERASE"/>
    <property type="match status" value="1"/>
</dbReference>
<dbReference type="InterPro" id="IPR022642">
    <property type="entry name" value="CheR_C"/>
</dbReference>
<dbReference type="Proteomes" id="UP000001508">
    <property type="component" value="Chromosome"/>
</dbReference>
<evidence type="ECO:0000313" key="7">
    <source>
        <dbReference type="EMBL" id="ADH86377.1"/>
    </source>
</evidence>
<organism evidence="7 8">
    <name type="scientific">Desulfurivibrio alkaliphilus (strain DSM 19089 / UNIQEM U267 / AHT2)</name>
    <dbReference type="NCBI Taxonomy" id="589865"/>
    <lineage>
        <taxon>Bacteria</taxon>
        <taxon>Pseudomonadati</taxon>
        <taxon>Thermodesulfobacteriota</taxon>
        <taxon>Desulfobulbia</taxon>
        <taxon>Desulfobulbales</taxon>
        <taxon>Desulfobulbaceae</taxon>
        <taxon>Desulfurivibrio</taxon>
    </lineage>
</organism>
<dbReference type="PIRSF" id="PIRSF000410">
    <property type="entry name" value="CheR"/>
    <property type="match status" value="1"/>
</dbReference>
<name>D6Z4A2_DESAT</name>
<keyword evidence="5" id="KW-0949">S-adenosyl-L-methionine</keyword>
<keyword evidence="8" id="KW-1185">Reference proteome</keyword>
<evidence type="ECO:0000313" key="8">
    <source>
        <dbReference type="Proteomes" id="UP000001508"/>
    </source>
</evidence>
<dbReference type="eggNOG" id="COG1352">
    <property type="taxonomic scope" value="Bacteria"/>
</dbReference>
<dbReference type="InterPro" id="IPR036804">
    <property type="entry name" value="CheR_N_sf"/>
</dbReference>
<dbReference type="PANTHER" id="PTHR24422:SF26">
    <property type="entry name" value="CHEMOTAXIS PROTEIN METHYLTRANSFERASE"/>
    <property type="match status" value="1"/>
</dbReference>
<proteinExistence type="predicted"/>
<dbReference type="KEGG" id="dak:DaAHT2_1685"/>
<dbReference type="Gene3D" id="3.40.50.150">
    <property type="entry name" value="Vaccinia Virus protein VP39"/>
    <property type="match status" value="1"/>
</dbReference>
<evidence type="ECO:0000256" key="4">
    <source>
        <dbReference type="ARBA" id="ARBA00022679"/>
    </source>
</evidence>
<feature type="domain" description="CheR-type methyltransferase" evidence="6">
    <location>
        <begin position="9"/>
        <end position="286"/>
    </location>
</feature>
<dbReference type="FunCoup" id="D6Z4A2">
    <property type="interactions" value="232"/>
</dbReference>
<accession>D6Z4A2</accession>
<keyword evidence="4 7" id="KW-0808">Transferase</keyword>
<dbReference type="AlphaFoldDB" id="D6Z4A2"/>